<dbReference type="EMBL" id="CAJRST010001113">
    <property type="protein sequence ID" value="CAG5865939.1"/>
    <property type="molecule type" value="Genomic_DNA"/>
</dbReference>
<gene>
    <name evidence="2" type="ORF">MMEN_LOCUS2589</name>
</gene>
<reference evidence="2" key="1">
    <citation type="submission" date="2021-05" db="EMBL/GenBank/DDBJ databases">
        <authorList>
            <person name="Tigano A."/>
        </authorList>
    </citation>
    <scope>NUCLEOTIDE SEQUENCE</scope>
</reference>
<accession>A0A8S4ABC5</accession>
<proteinExistence type="predicted"/>
<comment type="caution">
    <text evidence="2">The sequence shown here is derived from an EMBL/GenBank/DDBJ whole genome shotgun (WGS) entry which is preliminary data.</text>
</comment>
<sequence length="124" mass="13201">MESLTASLYLDVMGDSSAIITQMRRNDEENAPRREGGSSEVAASKKPHSRGLLSSLLCCLCHKDTVFPSAKNKNNAPLLVEENGSGSKVGPSLAPLRGVCFLPSPPRSSSRTACGQHNCQLSDE</sequence>
<protein>
    <submittedName>
        <fullName evidence="2">(Atlantic silverside) hypothetical protein</fullName>
    </submittedName>
</protein>
<feature type="region of interest" description="Disordered" evidence="1">
    <location>
        <begin position="24"/>
        <end position="49"/>
    </location>
</feature>
<feature type="region of interest" description="Disordered" evidence="1">
    <location>
        <begin position="105"/>
        <end position="124"/>
    </location>
</feature>
<feature type="compositionally biased region" description="Basic and acidic residues" evidence="1">
    <location>
        <begin position="24"/>
        <end position="37"/>
    </location>
</feature>
<evidence type="ECO:0000313" key="3">
    <source>
        <dbReference type="Proteomes" id="UP000677803"/>
    </source>
</evidence>
<evidence type="ECO:0000313" key="2">
    <source>
        <dbReference type="EMBL" id="CAG5865939.1"/>
    </source>
</evidence>
<name>A0A8S4ABC5_9TELE</name>
<organism evidence="2 3">
    <name type="scientific">Menidia menidia</name>
    <name type="common">Atlantic silverside</name>
    <dbReference type="NCBI Taxonomy" id="238744"/>
    <lineage>
        <taxon>Eukaryota</taxon>
        <taxon>Metazoa</taxon>
        <taxon>Chordata</taxon>
        <taxon>Craniata</taxon>
        <taxon>Vertebrata</taxon>
        <taxon>Euteleostomi</taxon>
        <taxon>Actinopterygii</taxon>
        <taxon>Neopterygii</taxon>
        <taxon>Teleostei</taxon>
        <taxon>Neoteleostei</taxon>
        <taxon>Acanthomorphata</taxon>
        <taxon>Ovalentaria</taxon>
        <taxon>Atherinomorphae</taxon>
        <taxon>Atheriniformes</taxon>
        <taxon>Atherinopsidae</taxon>
        <taxon>Menidiinae</taxon>
        <taxon>Menidia</taxon>
    </lineage>
</organism>
<keyword evidence="3" id="KW-1185">Reference proteome</keyword>
<evidence type="ECO:0000256" key="1">
    <source>
        <dbReference type="SAM" id="MobiDB-lite"/>
    </source>
</evidence>
<feature type="compositionally biased region" description="Polar residues" evidence="1">
    <location>
        <begin position="107"/>
        <end position="124"/>
    </location>
</feature>
<dbReference type="Proteomes" id="UP000677803">
    <property type="component" value="Unassembled WGS sequence"/>
</dbReference>
<dbReference type="AlphaFoldDB" id="A0A8S4ABC5"/>